<evidence type="ECO:0000313" key="2">
    <source>
        <dbReference type="Proteomes" id="UP001054945"/>
    </source>
</evidence>
<dbReference type="Proteomes" id="UP001054945">
    <property type="component" value="Unassembled WGS sequence"/>
</dbReference>
<proteinExistence type="predicted"/>
<comment type="caution">
    <text evidence="1">The sequence shown here is derived from an EMBL/GenBank/DDBJ whole genome shotgun (WGS) entry which is preliminary data.</text>
</comment>
<dbReference type="AlphaFoldDB" id="A0AAV4S838"/>
<reference evidence="1 2" key="1">
    <citation type="submission" date="2021-06" db="EMBL/GenBank/DDBJ databases">
        <title>Caerostris extrusa draft genome.</title>
        <authorList>
            <person name="Kono N."/>
            <person name="Arakawa K."/>
        </authorList>
    </citation>
    <scope>NUCLEOTIDE SEQUENCE [LARGE SCALE GENOMIC DNA]</scope>
</reference>
<sequence length="86" mass="9895">MKLGRNGSTGLLTFEYVLTKRVVAAFVNCLHRVMVNGVCYHVGSRHALDFSIEGHLQKTEDVTEESEKPFSRRPCFFFKDLIKFLK</sequence>
<accession>A0AAV4S838</accession>
<dbReference type="EMBL" id="BPLR01009255">
    <property type="protein sequence ID" value="GIY30638.1"/>
    <property type="molecule type" value="Genomic_DNA"/>
</dbReference>
<evidence type="ECO:0000313" key="1">
    <source>
        <dbReference type="EMBL" id="GIY30638.1"/>
    </source>
</evidence>
<keyword evidence="2" id="KW-1185">Reference proteome</keyword>
<gene>
    <name evidence="1" type="ORF">CEXT_80391</name>
</gene>
<organism evidence="1 2">
    <name type="scientific">Caerostris extrusa</name>
    <name type="common">Bark spider</name>
    <name type="synonym">Caerostris bankana</name>
    <dbReference type="NCBI Taxonomy" id="172846"/>
    <lineage>
        <taxon>Eukaryota</taxon>
        <taxon>Metazoa</taxon>
        <taxon>Ecdysozoa</taxon>
        <taxon>Arthropoda</taxon>
        <taxon>Chelicerata</taxon>
        <taxon>Arachnida</taxon>
        <taxon>Araneae</taxon>
        <taxon>Araneomorphae</taxon>
        <taxon>Entelegynae</taxon>
        <taxon>Araneoidea</taxon>
        <taxon>Araneidae</taxon>
        <taxon>Caerostris</taxon>
    </lineage>
</organism>
<protein>
    <submittedName>
        <fullName evidence="1">Uncharacterized protein</fullName>
    </submittedName>
</protein>
<name>A0AAV4S838_CAEEX</name>